<protein>
    <submittedName>
        <fullName evidence="4">Uncharacterized protein</fullName>
    </submittedName>
</protein>
<evidence type="ECO:0000313" key="5">
    <source>
        <dbReference type="Proteomes" id="UP000008820"/>
    </source>
</evidence>
<name>A0A1S4FD29_AEDAE</name>
<evidence type="ECO:0000256" key="1">
    <source>
        <dbReference type="SAM" id="MobiDB-lite"/>
    </source>
</evidence>
<evidence type="ECO:0000256" key="3">
    <source>
        <dbReference type="SAM" id="SignalP"/>
    </source>
</evidence>
<evidence type="ECO:0000256" key="2">
    <source>
        <dbReference type="SAM" id="Phobius"/>
    </source>
</evidence>
<dbReference type="OrthoDB" id="8069116at2759"/>
<proteinExistence type="predicted"/>
<sequence>MDAGDWYLTVALLLFRLVGLINGSTVASEEPHLLGTVLTEELNVEEEKAANVTSVDFRNQEASTVGHQIKGDVESSTISVLQTTSLRDIHTVTPTMDLITIIWYVATLIALISFFVVMACADTNRCFTPKPPEVEIPVPPTPAPSYRLFAPPSYESVIEKRPDSIFIIPIDDYNRREQFTDLLVANLSDVMEPVEPSANVRSESVETSGDPRRSRNSLSITV</sequence>
<dbReference type="VEuPathDB" id="VectorBase:AAEL006277"/>
<keyword evidence="2" id="KW-0472">Membrane</keyword>
<keyword evidence="2" id="KW-0812">Transmembrane</keyword>
<accession>A0A1S4FD29</accession>
<evidence type="ECO:0000313" key="4">
    <source>
        <dbReference type="EnsemblMetazoa" id="AAEL006277-PA"/>
    </source>
</evidence>
<keyword evidence="2" id="KW-1133">Transmembrane helix</keyword>
<dbReference type="AlphaFoldDB" id="A0A1S4FD29"/>
<gene>
    <name evidence="4" type="primary">5567703</name>
</gene>
<feature type="chain" id="PRO_5043523116" evidence="3">
    <location>
        <begin position="24"/>
        <end position="222"/>
    </location>
</feature>
<keyword evidence="5" id="KW-1185">Reference proteome</keyword>
<reference evidence="4 5" key="1">
    <citation type="submission" date="2017-06" db="EMBL/GenBank/DDBJ databases">
        <title>Aedes aegypti genome working group (AGWG) sequencing and assembly.</title>
        <authorList>
            <consortium name="Aedes aegypti Genome Working Group (AGWG)"/>
            <person name="Matthews B.J."/>
        </authorList>
    </citation>
    <scope>NUCLEOTIDE SEQUENCE [LARGE SCALE GENOMIC DNA]</scope>
    <source>
        <strain evidence="4 5">LVP_AGWG</strain>
    </source>
</reference>
<reference evidence="4" key="2">
    <citation type="submission" date="2020-05" db="UniProtKB">
        <authorList>
            <consortium name="EnsemblMetazoa"/>
        </authorList>
    </citation>
    <scope>IDENTIFICATION</scope>
    <source>
        <strain evidence="4">LVP_AGWG</strain>
    </source>
</reference>
<dbReference type="InParanoid" id="A0A1S4FD29"/>
<feature type="region of interest" description="Disordered" evidence="1">
    <location>
        <begin position="195"/>
        <end position="222"/>
    </location>
</feature>
<feature type="signal peptide" evidence="3">
    <location>
        <begin position="1"/>
        <end position="23"/>
    </location>
</feature>
<dbReference type="EnsemblMetazoa" id="AAEL006277-RA">
    <property type="protein sequence ID" value="AAEL006277-PA"/>
    <property type="gene ID" value="AAEL006277"/>
</dbReference>
<feature type="transmembrane region" description="Helical" evidence="2">
    <location>
        <begin position="101"/>
        <end position="121"/>
    </location>
</feature>
<keyword evidence="3" id="KW-0732">Signal</keyword>
<organism evidence="4 5">
    <name type="scientific">Aedes aegypti</name>
    <name type="common">Yellowfever mosquito</name>
    <name type="synonym">Culex aegypti</name>
    <dbReference type="NCBI Taxonomy" id="7159"/>
    <lineage>
        <taxon>Eukaryota</taxon>
        <taxon>Metazoa</taxon>
        <taxon>Ecdysozoa</taxon>
        <taxon>Arthropoda</taxon>
        <taxon>Hexapoda</taxon>
        <taxon>Insecta</taxon>
        <taxon>Pterygota</taxon>
        <taxon>Neoptera</taxon>
        <taxon>Endopterygota</taxon>
        <taxon>Diptera</taxon>
        <taxon>Nematocera</taxon>
        <taxon>Culicoidea</taxon>
        <taxon>Culicidae</taxon>
        <taxon>Culicinae</taxon>
        <taxon>Aedini</taxon>
        <taxon>Aedes</taxon>
        <taxon>Stegomyia</taxon>
    </lineage>
</organism>
<dbReference type="Proteomes" id="UP000008820">
    <property type="component" value="Chromosome 2"/>
</dbReference>